<dbReference type="RefSeq" id="WP_187743891.1">
    <property type="nucleotide sequence ID" value="NZ_CP060825.1"/>
</dbReference>
<dbReference type="Pfam" id="PF19562">
    <property type="entry name" value="DUF6084"/>
    <property type="match status" value="1"/>
</dbReference>
<sequence length="211" mass="22711">MTEFSFSCLGVRPDPCAAAPTLVFRLRITASTGVRVHALALRCGLRIEPARRGYDAEEAAALGDLLGERSRWGGLDPVRIAQVSAMVPGFAGGIETDLAVPCTYDTDVVASRYFRSLNGGDVPLLLRFSGTAFTGAAGVAVEPVDWEEEISHAMPVKTWHEMIDQHFPGCGWLRLPGDAMDALLAYRTRNALPSWEATVERLLDGAGEGAH</sequence>
<dbReference type="EMBL" id="CP060825">
    <property type="protein sequence ID" value="QNP66835.1"/>
    <property type="molecule type" value="Genomic_DNA"/>
</dbReference>
<reference evidence="1 2" key="1">
    <citation type="submission" date="2020-08" db="EMBL/GenBank/DDBJ databases">
        <title>A novel species.</title>
        <authorList>
            <person name="Gao J."/>
        </authorList>
    </citation>
    <scope>NUCLEOTIDE SEQUENCE [LARGE SCALE GENOMIC DNA]</scope>
    <source>
        <strain evidence="1 2">CRPJ-33</strain>
    </source>
</reference>
<gene>
    <name evidence="1" type="ORF">IAG43_30545</name>
</gene>
<organism evidence="1 2">
    <name type="scientific">Streptomyces genisteinicus</name>
    <dbReference type="NCBI Taxonomy" id="2768068"/>
    <lineage>
        <taxon>Bacteria</taxon>
        <taxon>Bacillati</taxon>
        <taxon>Actinomycetota</taxon>
        <taxon>Actinomycetes</taxon>
        <taxon>Kitasatosporales</taxon>
        <taxon>Streptomycetaceae</taxon>
        <taxon>Streptomyces</taxon>
    </lineage>
</organism>
<protein>
    <submittedName>
        <fullName evidence="1">Uncharacterized protein</fullName>
    </submittedName>
</protein>
<evidence type="ECO:0000313" key="1">
    <source>
        <dbReference type="EMBL" id="QNP66835.1"/>
    </source>
</evidence>
<keyword evidence="2" id="KW-1185">Reference proteome</keyword>
<dbReference type="KEGG" id="sgj:IAG43_30545"/>
<accession>A0A7H0I219</accession>
<evidence type="ECO:0000313" key="2">
    <source>
        <dbReference type="Proteomes" id="UP000516230"/>
    </source>
</evidence>
<dbReference type="AlphaFoldDB" id="A0A7H0I219"/>
<dbReference type="InterPro" id="IPR045730">
    <property type="entry name" value="DUF6084"/>
</dbReference>
<dbReference type="Proteomes" id="UP000516230">
    <property type="component" value="Chromosome"/>
</dbReference>
<name>A0A7H0I219_9ACTN</name>
<proteinExistence type="predicted"/>